<feature type="compositionally biased region" description="Basic and acidic residues" evidence="2">
    <location>
        <begin position="295"/>
        <end position="311"/>
    </location>
</feature>
<dbReference type="GO" id="GO:0005737">
    <property type="term" value="C:cytoplasm"/>
    <property type="evidence" value="ECO:0007669"/>
    <property type="project" value="TreeGrafter"/>
</dbReference>
<comment type="caution">
    <text evidence="4">The sequence shown here is derived from an EMBL/GenBank/DDBJ whole genome shotgun (WGS) entry which is preliminary data.</text>
</comment>
<dbReference type="PANTHER" id="PTHR43187">
    <property type="entry name" value="GLUTAMINE AMIDOTRANSFERASE DUG3-RELATED"/>
    <property type="match status" value="1"/>
</dbReference>
<sequence>MCRWFTYLGEEPQLLEDLLLRPAHSITKQIDSHYLPAGHTLTNSPYLPHPAGHIIANRTSRNTHPAKASDKGSPNALTNMDGFGVGWWSEAFECYTTGISGDEALRPATYKNIRPPLNDLVLASMARAIETKAVVAHVRATSATPVVETNCHPFSFGRHLFCHNGVLGSFPLFRVKLLSLLPERYQGTILGTSDSEHIAALYFFHLCGPSGDWNIAYPLKSMIEAMSKTIKVLERMKTEAENKHGVEPEHNALNLLVNSGSSLVALRYASPITREPPSLYYSTTAGATLNRKFKDHPDHGVEADGRDKEEHGRHVIVASEPNTYNADEWEIIQPGEVVSVEKDMEVRKEMLEV</sequence>
<accession>A0A4Q1BIZ0</accession>
<dbReference type="Pfam" id="PF13230">
    <property type="entry name" value="GATase_4"/>
    <property type="match status" value="1"/>
</dbReference>
<dbReference type="CDD" id="cd01908">
    <property type="entry name" value="YafJ"/>
    <property type="match status" value="1"/>
</dbReference>
<dbReference type="InterPro" id="IPR026869">
    <property type="entry name" value="EgtC-like"/>
</dbReference>
<dbReference type="OrthoDB" id="444432at2759"/>
<evidence type="ECO:0000313" key="4">
    <source>
        <dbReference type="EMBL" id="RXK37610.1"/>
    </source>
</evidence>
<reference evidence="4 5" key="1">
    <citation type="submission" date="2016-06" db="EMBL/GenBank/DDBJ databases">
        <title>Evolution of pathogenesis and genome organization in the Tremellales.</title>
        <authorList>
            <person name="Cuomo C."/>
            <person name="Litvintseva A."/>
            <person name="Heitman J."/>
            <person name="Chen Y."/>
            <person name="Sun S."/>
            <person name="Springer D."/>
            <person name="Dromer F."/>
            <person name="Young S."/>
            <person name="Zeng Q."/>
            <person name="Chapman S."/>
            <person name="Gujja S."/>
            <person name="Saif S."/>
            <person name="Birren B."/>
        </authorList>
    </citation>
    <scope>NUCLEOTIDE SEQUENCE [LARGE SCALE GENOMIC DNA]</scope>
    <source>
        <strain evidence="4 5">ATCC 28783</strain>
    </source>
</reference>
<feature type="domain" description="Glutamine amidotransferase type-2" evidence="3">
    <location>
        <begin position="2"/>
        <end position="343"/>
    </location>
</feature>
<organism evidence="4 5">
    <name type="scientific">Tremella mesenterica</name>
    <name type="common">Jelly fungus</name>
    <dbReference type="NCBI Taxonomy" id="5217"/>
    <lineage>
        <taxon>Eukaryota</taxon>
        <taxon>Fungi</taxon>
        <taxon>Dikarya</taxon>
        <taxon>Basidiomycota</taxon>
        <taxon>Agaricomycotina</taxon>
        <taxon>Tremellomycetes</taxon>
        <taxon>Tremellales</taxon>
        <taxon>Tremellaceae</taxon>
        <taxon>Tremella</taxon>
    </lineage>
</organism>
<dbReference type="STRING" id="5217.A0A4Q1BIZ0"/>
<dbReference type="SUPFAM" id="SSF56235">
    <property type="entry name" value="N-terminal nucleophile aminohydrolases (Ntn hydrolases)"/>
    <property type="match status" value="1"/>
</dbReference>
<keyword evidence="5" id="KW-1185">Reference proteome</keyword>
<dbReference type="EMBL" id="SDIL01000065">
    <property type="protein sequence ID" value="RXK37610.1"/>
    <property type="molecule type" value="Genomic_DNA"/>
</dbReference>
<evidence type="ECO:0000256" key="2">
    <source>
        <dbReference type="SAM" id="MobiDB-lite"/>
    </source>
</evidence>
<dbReference type="GO" id="GO:0008242">
    <property type="term" value="F:omega peptidase activity"/>
    <property type="evidence" value="ECO:0007669"/>
    <property type="project" value="TreeGrafter"/>
</dbReference>
<dbReference type="PROSITE" id="PS51278">
    <property type="entry name" value="GATASE_TYPE_2"/>
    <property type="match status" value="1"/>
</dbReference>
<dbReference type="PANTHER" id="PTHR43187:SF1">
    <property type="entry name" value="GLUTAMINE AMIDOTRANSFERASE DUG3-RELATED"/>
    <property type="match status" value="1"/>
</dbReference>
<evidence type="ECO:0000313" key="5">
    <source>
        <dbReference type="Proteomes" id="UP000289152"/>
    </source>
</evidence>
<dbReference type="InterPro" id="IPR052373">
    <property type="entry name" value="Gamma-glu_amide_hydrolase"/>
</dbReference>
<protein>
    <recommendedName>
        <fullName evidence="3">Glutamine amidotransferase type-2 domain-containing protein</fullName>
    </recommendedName>
</protein>
<gene>
    <name evidence="4" type="ORF">M231_05152</name>
</gene>
<evidence type="ECO:0000259" key="3">
    <source>
        <dbReference type="PROSITE" id="PS51278"/>
    </source>
</evidence>
<dbReference type="AlphaFoldDB" id="A0A4Q1BIZ0"/>
<name>A0A4Q1BIZ0_TREME</name>
<proteinExistence type="predicted"/>
<keyword evidence="1" id="KW-0315">Glutamine amidotransferase</keyword>
<dbReference type="Proteomes" id="UP000289152">
    <property type="component" value="Unassembled WGS sequence"/>
</dbReference>
<dbReference type="GO" id="GO:0061672">
    <property type="term" value="C:glutathione hydrolase complex"/>
    <property type="evidence" value="ECO:0007669"/>
    <property type="project" value="TreeGrafter"/>
</dbReference>
<dbReference type="InterPro" id="IPR017932">
    <property type="entry name" value="GATase_2_dom"/>
</dbReference>
<evidence type="ECO:0000256" key="1">
    <source>
        <dbReference type="ARBA" id="ARBA00022962"/>
    </source>
</evidence>
<dbReference type="GO" id="GO:0006751">
    <property type="term" value="P:glutathione catabolic process"/>
    <property type="evidence" value="ECO:0007669"/>
    <property type="project" value="TreeGrafter"/>
</dbReference>
<dbReference type="InParanoid" id="A0A4Q1BIZ0"/>
<dbReference type="Gene3D" id="3.60.20.10">
    <property type="entry name" value="Glutamine Phosphoribosylpyrophosphate, subunit 1, domain 1"/>
    <property type="match status" value="1"/>
</dbReference>
<dbReference type="InterPro" id="IPR029055">
    <property type="entry name" value="Ntn_hydrolases_N"/>
</dbReference>
<dbReference type="VEuPathDB" id="FungiDB:TREMEDRAFT_30393"/>
<feature type="region of interest" description="Disordered" evidence="2">
    <location>
        <begin position="291"/>
        <end position="311"/>
    </location>
</feature>